<dbReference type="InterPro" id="IPR036259">
    <property type="entry name" value="MFS_trans_sf"/>
</dbReference>
<feature type="transmembrane region" description="Helical" evidence="6">
    <location>
        <begin position="215"/>
        <end position="235"/>
    </location>
</feature>
<keyword evidence="8" id="KW-1185">Reference proteome</keyword>
<evidence type="ECO:0000256" key="6">
    <source>
        <dbReference type="SAM" id="Phobius"/>
    </source>
</evidence>
<sequence length="536" mass="59242">MEDLKNQASADVDDNNDGTSSPAIHKSSGDDGIMLIPRPSDDPRDPLNWPVRRKIPIVATLCLATFAGYSSGLALQLVPKPQSALYGVTTTQMAYQNSCATGGMAIGGFVFFPLSHKFGRSSAVFWSLFGLMIAQIWGACMTSPDDYAHYLGSRFLAGFFGSVTGILGPRILIDLFFLHQRGRAFTAFHFFFDFGTVCGPTLGAFVAAGRSWTAAVWYEFALVAFSFLMCFCFLYETGWDRDPGASHESPPKAFIANRVATFFPGTKVAPPTSWLQFLKVAARPFIVAFTPVTIILGCFTLVSFGFYIAMNAITPVWLQKPEKIGGYGFTSRQNALFSFTHWVGISLAWLYGQLASDRVPLYICSRRGGTWKPEYRLHALWFPALLCSPIGLGVFGAALFNHWHWITLGVAQVMVTFGSLCCTPITVNYACEIFTTAPAEVAIILNLYRIGYGLSVAFYINPWVDLMGFNWAYGMMAFLQAFSFLFVGLLMWKGHEIRQWKLGGLLNSEEGECVIDEKHSSGLEAQAECRQDSQRS</sequence>
<accession>A0A1L7WQM5</accession>
<feature type="transmembrane region" description="Helical" evidence="6">
    <location>
        <begin position="441"/>
        <end position="460"/>
    </location>
</feature>
<feature type="transmembrane region" description="Helical" evidence="6">
    <location>
        <begin position="285"/>
        <end position="310"/>
    </location>
</feature>
<evidence type="ECO:0000256" key="1">
    <source>
        <dbReference type="ARBA" id="ARBA00004141"/>
    </source>
</evidence>
<evidence type="ECO:0000256" key="5">
    <source>
        <dbReference type="SAM" id="MobiDB-lite"/>
    </source>
</evidence>
<dbReference type="SUPFAM" id="SSF103473">
    <property type="entry name" value="MFS general substrate transporter"/>
    <property type="match status" value="1"/>
</dbReference>
<feature type="transmembrane region" description="Helical" evidence="6">
    <location>
        <begin position="377"/>
        <end position="400"/>
    </location>
</feature>
<dbReference type="EMBL" id="FJOG01000006">
    <property type="protein sequence ID" value="CZR55074.1"/>
    <property type="molecule type" value="Genomic_DNA"/>
</dbReference>
<feature type="transmembrane region" description="Helical" evidence="6">
    <location>
        <begin position="55"/>
        <end position="74"/>
    </location>
</feature>
<evidence type="ECO:0000313" key="8">
    <source>
        <dbReference type="Proteomes" id="UP000184330"/>
    </source>
</evidence>
<keyword evidence="2 6" id="KW-0812">Transmembrane</keyword>
<dbReference type="STRING" id="576137.A0A1L7WQM5"/>
<feature type="transmembrane region" description="Helical" evidence="6">
    <location>
        <begin position="94"/>
        <end position="112"/>
    </location>
</feature>
<dbReference type="Proteomes" id="UP000184330">
    <property type="component" value="Unassembled WGS sequence"/>
</dbReference>
<comment type="subcellular location">
    <subcellularLocation>
        <location evidence="1">Membrane</location>
        <topology evidence="1">Multi-pass membrane protein</topology>
    </subcellularLocation>
</comment>
<feature type="transmembrane region" description="Helical" evidence="6">
    <location>
        <begin position="335"/>
        <end position="356"/>
    </location>
</feature>
<organism evidence="7 8">
    <name type="scientific">Phialocephala subalpina</name>
    <dbReference type="NCBI Taxonomy" id="576137"/>
    <lineage>
        <taxon>Eukaryota</taxon>
        <taxon>Fungi</taxon>
        <taxon>Dikarya</taxon>
        <taxon>Ascomycota</taxon>
        <taxon>Pezizomycotina</taxon>
        <taxon>Leotiomycetes</taxon>
        <taxon>Helotiales</taxon>
        <taxon>Mollisiaceae</taxon>
        <taxon>Phialocephala</taxon>
        <taxon>Phialocephala fortinii species complex</taxon>
    </lineage>
</organism>
<dbReference type="Gene3D" id="1.20.1250.20">
    <property type="entry name" value="MFS general substrate transporter like domains"/>
    <property type="match status" value="1"/>
</dbReference>
<dbReference type="AlphaFoldDB" id="A0A1L7WQM5"/>
<evidence type="ECO:0000313" key="7">
    <source>
        <dbReference type="EMBL" id="CZR55074.1"/>
    </source>
</evidence>
<feature type="region of interest" description="Disordered" evidence="5">
    <location>
        <begin position="1"/>
        <end position="47"/>
    </location>
</feature>
<dbReference type="OrthoDB" id="2533084at2759"/>
<evidence type="ECO:0000256" key="4">
    <source>
        <dbReference type="ARBA" id="ARBA00023136"/>
    </source>
</evidence>
<feature type="transmembrane region" description="Helical" evidence="6">
    <location>
        <begin position="472"/>
        <end position="492"/>
    </location>
</feature>
<evidence type="ECO:0000256" key="3">
    <source>
        <dbReference type="ARBA" id="ARBA00022989"/>
    </source>
</evidence>
<feature type="transmembrane region" description="Helical" evidence="6">
    <location>
        <begin position="190"/>
        <end position="209"/>
    </location>
</feature>
<protein>
    <submittedName>
        <fullName evidence="7">Related to HOL1 protein</fullName>
    </submittedName>
</protein>
<dbReference type="Pfam" id="PF07690">
    <property type="entry name" value="MFS_1"/>
    <property type="match status" value="1"/>
</dbReference>
<feature type="transmembrane region" description="Helical" evidence="6">
    <location>
        <begin position="156"/>
        <end position="178"/>
    </location>
</feature>
<dbReference type="InterPro" id="IPR011701">
    <property type="entry name" value="MFS"/>
</dbReference>
<feature type="transmembrane region" description="Helical" evidence="6">
    <location>
        <begin position="124"/>
        <end position="144"/>
    </location>
</feature>
<name>A0A1L7WQM5_9HELO</name>
<evidence type="ECO:0000256" key="2">
    <source>
        <dbReference type="ARBA" id="ARBA00022692"/>
    </source>
</evidence>
<keyword evidence="3 6" id="KW-1133">Transmembrane helix</keyword>
<dbReference type="GO" id="GO:0005886">
    <property type="term" value="C:plasma membrane"/>
    <property type="evidence" value="ECO:0007669"/>
    <property type="project" value="TreeGrafter"/>
</dbReference>
<dbReference type="PANTHER" id="PTHR23502">
    <property type="entry name" value="MAJOR FACILITATOR SUPERFAMILY"/>
    <property type="match status" value="1"/>
</dbReference>
<dbReference type="PANTHER" id="PTHR23502:SF22">
    <property type="entry name" value="MAJOR FACILITATOR SUPERFAMILY (MFS) PROFILE DOMAIN-CONTAINING PROTEIN"/>
    <property type="match status" value="1"/>
</dbReference>
<proteinExistence type="predicted"/>
<feature type="transmembrane region" description="Helical" evidence="6">
    <location>
        <begin position="406"/>
        <end position="429"/>
    </location>
</feature>
<gene>
    <name evidence="7" type="ORF">PAC_04960</name>
</gene>
<dbReference type="GO" id="GO:0022857">
    <property type="term" value="F:transmembrane transporter activity"/>
    <property type="evidence" value="ECO:0007669"/>
    <property type="project" value="InterPro"/>
</dbReference>
<reference evidence="7 8" key="1">
    <citation type="submission" date="2016-03" db="EMBL/GenBank/DDBJ databases">
        <authorList>
            <person name="Ploux O."/>
        </authorList>
    </citation>
    <scope>NUCLEOTIDE SEQUENCE [LARGE SCALE GENOMIC DNA]</scope>
    <source>
        <strain evidence="7 8">UAMH 11012</strain>
    </source>
</reference>
<keyword evidence="4 6" id="KW-0472">Membrane</keyword>